<reference evidence="1 2" key="1">
    <citation type="journal article" date="2018" name="Sci. Rep.">
        <title>A novel species of the marine cyanobacterium Acaryochloris with a unique pigment content and lifestyle.</title>
        <authorList>
            <person name="Partensky F."/>
            <person name="Six C."/>
            <person name="Ratin M."/>
            <person name="Garczarek L."/>
            <person name="Vaulot D."/>
            <person name="Probert I."/>
            <person name="Calteau A."/>
            <person name="Gourvil P."/>
            <person name="Marie D."/>
            <person name="Grebert T."/>
            <person name="Bouchier C."/>
            <person name="Le Panse S."/>
            <person name="Gachenot M."/>
            <person name="Rodriguez F."/>
            <person name="Garrido J.L."/>
        </authorList>
    </citation>
    <scope>NUCLEOTIDE SEQUENCE [LARGE SCALE GENOMIC DNA]</scope>
    <source>
        <strain evidence="1 2">RCC1774</strain>
    </source>
</reference>
<dbReference type="AlphaFoldDB" id="A0A2W1JGS3"/>
<dbReference type="Proteomes" id="UP000248857">
    <property type="component" value="Unassembled WGS sequence"/>
</dbReference>
<comment type="caution">
    <text evidence="1">The sequence shown here is derived from an EMBL/GenBank/DDBJ whole genome shotgun (WGS) entry which is preliminary data.</text>
</comment>
<organism evidence="1 2">
    <name type="scientific">Acaryochloris thomasi RCC1774</name>
    <dbReference type="NCBI Taxonomy" id="1764569"/>
    <lineage>
        <taxon>Bacteria</taxon>
        <taxon>Bacillati</taxon>
        <taxon>Cyanobacteriota</taxon>
        <taxon>Cyanophyceae</taxon>
        <taxon>Acaryochloridales</taxon>
        <taxon>Acaryochloridaceae</taxon>
        <taxon>Acaryochloris</taxon>
        <taxon>Acaryochloris thomasi</taxon>
    </lineage>
</organism>
<accession>A0A2W1JGS3</accession>
<keyword evidence="2" id="KW-1185">Reference proteome</keyword>
<dbReference type="EMBL" id="PQWO01000027">
    <property type="protein sequence ID" value="PZD70825.1"/>
    <property type="molecule type" value="Genomic_DNA"/>
</dbReference>
<dbReference type="RefSeq" id="WP_233501866.1">
    <property type="nucleotide sequence ID" value="NZ_CAWNWM010000027.1"/>
</dbReference>
<evidence type="ECO:0000313" key="2">
    <source>
        <dbReference type="Proteomes" id="UP000248857"/>
    </source>
</evidence>
<gene>
    <name evidence="1" type="ORF">C1752_08967</name>
</gene>
<evidence type="ECO:0000313" key="1">
    <source>
        <dbReference type="EMBL" id="PZD70825.1"/>
    </source>
</evidence>
<name>A0A2W1JGS3_9CYAN</name>
<protein>
    <submittedName>
        <fullName evidence="1">Uncharacterized protein</fullName>
    </submittedName>
</protein>
<sequence length="103" mass="11984">MTRLCHTVLSRESIEHSVYIGSCRVESQEIPLHFWIELLGEHKGYIVDYRLGMWMRDVVIQVPHGIFKADTFRHVSYQGEAIDIPYLPEPLFQILSMSAPLIQ</sequence>
<proteinExistence type="predicted"/>